<dbReference type="InterPro" id="IPR000086">
    <property type="entry name" value="NUDIX_hydrolase_dom"/>
</dbReference>
<dbReference type="PROSITE" id="PS51462">
    <property type="entry name" value="NUDIX"/>
    <property type="match status" value="1"/>
</dbReference>
<dbReference type="GO" id="GO:0016787">
    <property type="term" value="F:hydrolase activity"/>
    <property type="evidence" value="ECO:0007669"/>
    <property type="project" value="UniProtKB-KW"/>
</dbReference>
<keyword evidence="3" id="KW-1185">Reference proteome</keyword>
<feature type="domain" description="Nudix hydrolase" evidence="1">
    <location>
        <begin position="46"/>
        <end position="179"/>
    </location>
</feature>
<gene>
    <name evidence="2" type="ORF">AWH69_14585</name>
</gene>
<sequence>MADLATDLERVLRTWQAPDEEQEKLRRDYLAHLAAHPDAVLRHGPPEHFTVGVLVLDATLTSALLTLHGKAHRWFQLGGHLEQGDADVLAGALREAVEESGLPADQLTLRPEPVHLDRHELVGSFGRCREHLDVRYVAVAAQDAREIRSEESLDLAWWPVGAMPADSAGELDPLVAAALRRVG</sequence>
<reference evidence="2 3" key="1">
    <citation type="submission" date="2016-01" db="EMBL/GenBank/DDBJ databases">
        <title>Janibacter melonis strain CD11_4 genome sequencing and assembly.</title>
        <authorList>
            <person name="Nair G.R."/>
            <person name="Kaur G."/>
            <person name="Chander A.M."/>
            <person name="Mayilraj S."/>
        </authorList>
    </citation>
    <scope>NUCLEOTIDE SEQUENCE [LARGE SCALE GENOMIC DNA]</scope>
    <source>
        <strain evidence="2 3">CD11-4</strain>
    </source>
</reference>
<keyword evidence="2" id="KW-0378">Hydrolase</keyword>
<dbReference type="Pfam" id="PF00293">
    <property type="entry name" value="NUDIX"/>
    <property type="match status" value="1"/>
</dbReference>
<accession>A0A176QAA0</accession>
<organism evidence="2 3">
    <name type="scientific">Janibacter melonis</name>
    <dbReference type="NCBI Taxonomy" id="262209"/>
    <lineage>
        <taxon>Bacteria</taxon>
        <taxon>Bacillati</taxon>
        <taxon>Actinomycetota</taxon>
        <taxon>Actinomycetes</taxon>
        <taxon>Micrococcales</taxon>
        <taxon>Intrasporangiaceae</taxon>
        <taxon>Janibacter</taxon>
    </lineage>
</organism>
<dbReference type="AlphaFoldDB" id="A0A176QAA0"/>
<proteinExistence type="predicted"/>
<dbReference type="Gene3D" id="3.90.79.10">
    <property type="entry name" value="Nucleoside Triphosphate Pyrophosphohydrolase"/>
    <property type="match status" value="1"/>
</dbReference>
<name>A0A176QAA0_9MICO</name>
<dbReference type="InterPro" id="IPR015797">
    <property type="entry name" value="NUDIX_hydrolase-like_dom_sf"/>
</dbReference>
<protein>
    <submittedName>
        <fullName evidence="2">NUDIX hydrolase</fullName>
    </submittedName>
</protein>
<dbReference type="SUPFAM" id="SSF55811">
    <property type="entry name" value="Nudix"/>
    <property type="match status" value="1"/>
</dbReference>
<comment type="caution">
    <text evidence="2">The sequence shown here is derived from an EMBL/GenBank/DDBJ whole genome shotgun (WGS) entry which is preliminary data.</text>
</comment>
<evidence type="ECO:0000313" key="3">
    <source>
        <dbReference type="Proteomes" id="UP000076976"/>
    </source>
</evidence>
<evidence type="ECO:0000313" key="2">
    <source>
        <dbReference type="EMBL" id="OAB86610.1"/>
    </source>
</evidence>
<evidence type="ECO:0000259" key="1">
    <source>
        <dbReference type="PROSITE" id="PS51462"/>
    </source>
</evidence>
<dbReference type="Proteomes" id="UP000076976">
    <property type="component" value="Unassembled WGS sequence"/>
</dbReference>
<dbReference type="CDD" id="cd03674">
    <property type="entry name" value="NUDIX_Hydrolase"/>
    <property type="match status" value="1"/>
</dbReference>
<dbReference type="RefSeq" id="WP_068277690.1">
    <property type="nucleotide sequence ID" value="NZ_LQZG01000004.1"/>
</dbReference>
<dbReference type="STRING" id="262209.AWH69_14585"/>
<dbReference type="EMBL" id="LQZG01000004">
    <property type="protein sequence ID" value="OAB86610.1"/>
    <property type="molecule type" value="Genomic_DNA"/>
</dbReference>